<dbReference type="GO" id="GO:0006508">
    <property type="term" value="P:proteolysis"/>
    <property type="evidence" value="ECO:0007669"/>
    <property type="project" value="UniProtKB-KW"/>
</dbReference>
<evidence type="ECO:0000313" key="4">
    <source>
        <dbReference type="Proteomes" id="UP000253606"/>
    </source>
</evidence>
<evidence type="ECO:0000313" key="3">
    <source>
        <dbReference type="EMBL" id="AXC13447.1"/>
    </source>
</evidence>
<gene>
    <name evidence="3" type="ORF">ACPOL_4170</name>
</gene>
<sequence length="257" mass="27983">MIAGMLHLAPSEARIFFHLLAFVLVIAAPGVGWIVAGRIKAAPSFGSRVLGYKLVSLGLFLASLAVFLLIPPATFFAAQIKNRGVTWLPSRELISALAIVLVLLTAVPALLARTNGSFQANFKRQISEIRNLLPHSGVERLWFGLAAVIAGVCEEVLYRGFLLHYLHVFPWRLNIGTSLLVACTVFGIFHLYQGVGGVLQTLLLALGLCVLFLATRSLLIPILLHVLVELRIFLVLPIILPSEGRQRTSSVKNHPDG</sequence>
<feature type="transmembrane region" description="Helical" evidence="1">
    <location>
        <begin position="198"/>
        <end position="215"/>
    </location>
</feature>
<keyword evidence="3" id="KW-0378">Hydrolase</keyword>
<name>A0A2Z5G402_9BACT</name>
<keyword evidence="1" id="KW-0812">Transmembrane</keyword>
<keyword evidence="4" id="KW-1185">Reference proteome</keyword>
<keyword evidence="1" id="KW-1133">Transmembrane helix</keyword>
<dbReference type="RefSeq" id="WP_114208432.1">
    <property type="nucleotide sequence ID" value="NZ_CP030840.1"/>
</dbReference>
<dbReference type="GO" id="GO:0004175">
    <property type="term" value="F:endopeptidase activity"/>
    <property type="evidence" value="ECO:0007669"/>
    <property type="project" value="UniProtKB-ARBA"/>
</dbReference>
<dbReference type="AlphaFoldDB" id="A0A2Z5G402"/>
<evidence type="ECO:0000259" key="2">
    <source>
        <dbReference type="Pfam" id="PF02517"/>
    </source>
</evidence>
<feature type="transmembrane region" description="Helical" evidence="1">
    <location>
        <begin position="56"/>
        <end position="80"/>
    </location>
</feature>
<dbReference type="EMBL" id="CP030840">
    <property type="protein sequence ID" value="AXC13447.1"/>
    <property type="molecule type" value="Genomic_DNA"/>
</dbReference>
<dbReference type="KEGG" id="abas:ACPOL_4170"/>
<feature type="transmembrane region" description="Helical" evidence="1">
    <location>
        <begin position="173"/>
        <end position="192"/>
    </location>
</feature>
<dbReference type="InterPro" id="IPR003675">
    <property type="entry name" value="Rce1/LyrA-like_dom"/>
</dbReference>
<organism evidence="3 4">
    <name type="scientific">Acidisarcina polymorpha</name>
    <dbReference type="NCBI Taxonomy" id="2211140"/>
    <lineage>
        <taxon>Bacteria</taxon>
        <taxon>Pseudomonadati</taxon>
        <taxon>Acidobacteriota</taxon>
        <taxon>Terriglobia</taxon>
        <taxon>Terriglobales</taxon>
        <taxon>Acidobacteriaceae</taxon>
        <taxon>Acidisarcina</taxon>
    </lineage>
</organism>
<proteinExistence type="predicted"/>
<accession>A0A2Z5G402</accession>
<keyword evidence="3" id="KW-0645">Protease</keyword>
<feature type="transmembrane region" description="Helical" evidence="1">
    <location>
        <begin position="15"/>
        <end position="36"/>
    </location>
</feature>
<dbReference type="Proteomes" id="UP000253606">
    <property type="component" value="Chromosome"/>
</dbReference>
<dbReference type="OrthoDB" id="118729at2"/>
<reference evidence="3 4" key="1">
    <citation type="journal article" date="2018" name="Front. Microbiol.">
        <title>Hydrolytic Capabilities as a Key to Environmental Success: Chitinolytic and Cellulolytic Acidobacteria From Acidic Sub-arctic Soils and Boreal Peatlands.</title>
        <authorList>
            <person name="Belova S.E."/>
            <person name="Ravin N.V."/>
            <person name="Pankratov T.A."/>
            <person name="Rakitin A.L."/>
            <person name="Ivanova A.A."/>
            <person name="Beletsky A.V."/>
            <person name="Mardanov A.V."/>
            <person name="Sinninghe Damste J.S."/>
            <person name="Dedysh S.N."/>
        </authorList>
    </citation>
    <scope>NUCLEOTIDE SEQUENCE [LARGE SCALE GENOMIC DNA]</scope>
    <source>
        <strain evidence="3 4">SBC82</strain>
    </source>
</reference>
<feature type="domain" description="CAAX prenyl protease 2/Lysostaphin resistance protein A-like" evidence="2">
    <location>
        <begin position="141"/>
        <end position="228"/>
    </location>
</feature>
<feature type="transmembrane region" description="Helical" evidence="1">
    <location>
        <begin position="141"/>
        <end position="161"/>
    </location>
</feature>
<keyword evidence="1" id="KW-0472">Membrane</keyword>
<dbReference type="Pfam" id="PF02517">
    <property type="entry name" value="Rce1-like"/>
    <property type="match status" value="1"/>
</dbReference>
<feature type="transmembrane region" description="Helical" evidence="1">
    <location>
        <begin position="92"/>
        <end position="112"/>
    </location>
</feature>
<protein>
    <submittedName>
        <fullName evidence="3">CAAX amino terminal protease family</fullName>
    </submittedName>
</protein>
<dbReference type="GO" id="GO:0080120">
    <property type="term" value="P:CAAX-box protein maturation"/>
    <property type="evidence" value="ECO:0007669"/>
    <property type="project" value="UniProtKB-ARBA"/>
</dbReference>
<evidence type="ECO:0000256" key="1">
    <source>
        <dbReference type="SAM" id="Phobius"/>
    </source>
</evidence>